<dbReference type="AlphaFoldDB" id="A0AAD6VLV0"/>
<feature type="region of interest" description="Disordered" evidence="1">
    <location>
        <begin position="331"/>
        <end position="362"/>
    </location>
</feature>
<organism evidence="2 3">
    <name type="scientific">Mycena pura</name>
    <dbReference type="NCBI Taxonomy" id="153505"/>
    <lineage>
        <taxon>Eukaryota</taxon>
        <taxon>Fungi</taxon>
        <taxon>Dikarya</taxon>
        <taxon>Basidiomycota</taxon>
        <taxon>Agaricomycotina</taxon>
        <taxon>Agaricomycetes</taxon>
        <taxon>Agaricomycetidae</taxon>
        <taxon>Agaricales</taxon>
        <taxon>Marasmiineae</taxon>
        <taxon>Mycenaceae</taxon>
        <taxon>Mycena</taxon>
    </lineage>
</organism>
<feature type="compositionally biased region" description="Basic residues" evidence="1">
    <location>
        <begin position="381"/>
        <end position="390"/>
    </location>
</feature>
<feature type="compositionally biased region" description="Basic residues" evidence="1">
    <location>
        <begin position="349"/>
        <end position="358"/>
    </location>
</feature>
<evidence type="ECO:0000313" key="3">
    <source>
        <dbReference type="Proteomes" id="UP001219525"/>
    </source>
</evidence>
<dbReference type="EMBL" id="JARJCW010000021">
    <property type="protein sequence ID" value="KAJ7213538.1"/>
    <property type="molecule type" value="Genomic_DNA"/>
</dbReference>
<feature type="region of interest" description="Disordered" evidence="1">
    <location>
        <begin position="376"/>
        <end position="490"/>
    </location>
</feature>
<comment type="caution">
    <text evidence="2">The sequence shown here is derived from an EMBL/GenBank/DDBJ whole genome shotgun (WGS) entry which is preliminary data.</text>
</comment>
<dbReference type="Proteomes" id="UP001219525">
    <property type="component" value="Unassembled WGS sequence"/>
</dbReference>
<name>A0AAD6VLV0_9AGAR</name>
<evidence type="ECO:0000256" key="1">
    <source>
        <dbReference type="SAM" id="MobiDB-lite"/>
    </source>
</evidence>
<protein>
    <submittedName>
        <fullName evidence="2">Uncharacterized protein</fullName>
    </submittedName>
</protein>
<sequence length="490" mass="54101">MPLFRNHDTMDINAQRVSCPEPVCNRTLPDPRKCQSGANHGKMYTACFNEAHGPRYKFWDIGVVPNGLPAPAQPPAAPAMPVARAPSSRCASCPRTGNAQCPSRLCKTCCRVQSDIFCRIHECALPPTLATAARLESAAPRRRRESIAFPAPRLRERELPHERIARQQEAAARLAALTPLPPSPTLSQEARDEALAVSLALGTSPPPSVTTADTRRVSLVSWVHHLEASTTVVQDVAGWAQTWPTIHLSDFTPFLTSHLQPHPDQYYDYFNFRLGQWVAIPQAYAFNVVTDEPLLLRRVDTIAGDQHDIILSFARFVDKFLYPVQLPALNRKRRRATTPTSRTPTSRSLTKKTKRKRTFSSDDDLEVSEVTRAIKLEPLTPRRHHSRRRLFSPSPPPVASSSQLPFETRRASSSSPFPPASSLHRSIYPSSPSVASSSSSRLSTKTSLSSFPPTPSLYRTLSSSSSSSLASLCSTGSSTNPITLFEEEKP</sequence>
<keyword evidence="3" id="KW-1185">Reference proteome</keyword>
<feature type="compositionally biased region" description="Low complexity" evidence="1">
    <location>
        <begin position="399"/>
        <end position="479"/>
    </location>
</feature>
<gene>
    <name evidence="2" type="ORF">GGX14DRAFT_393033</name>
</gene>
<reference evidence="2" key="1">
    <citation type="submission" date="2023-03" db="EMBL/GenBank/DDBJ databases">
        <title>Massive genome expansion in bonnet fungi (Mycena s.s.) driven by repeated elements and novel gene families across ecological guilds.</title>
        <authorList>
            <consortium name="Lawrence Berkeley National Laboratory"/>
            <person name="Harder C.B."/>
            <person name="Miyauchi S."/>
            <person name="Viragh M."/>
            <person name="Kuo A."/>
            <person name="Thoen E."/>
            <person name="Andreopoulos B."/>
            <person name="Lu D."/>
            <person name="Skrede I."/>
            <person name="Drula E."/>
            <person name="Henrissat B."/>
            <person name="Morin E."/>
            <person name="Kohler A."/>
            <person name="Barry K."/>
            <person name="LaButti K."/>
            <person name="Morin E."/>
            <person name="Salamov A."/>
            <person name="Lipzen A."/>
            <person name="Mereny Z."/>
            <person name="Hegedus B."/>
            <person name="Baldrian P."/>
            <person name="Stursova M."/>
            <person name="Weitz H."/>
            <person name="Taylor A."/>
            <person name="Grigoriev I.V."/>
            <person name="Nagy L.G."/>
            <person name="Martin F."/>
            <person name="Kauserud H."/>
        </authorList>
    </citation>
    <scope>NUCLEOTIDE SEQUENCE</scope>
    <source>
        <strain evidence="2">9144</strain>
    </source>
</reference>
<feature type="compositionally biased region" description="Low complexity" evidence="1">
    <location>
        <begin position="337"/>
        <end position="348"/>
    </location>
</feature>
<accession>A0AAD6VLV0</accession>
<evidence type="ECO:0000313" key="2">
    <source>
        <dbReference type="EMBL" id="KAJ7213538.1"/>
    </source>
</evidence>
<proteinExistence type="predicted"/>